<evidence type="ECO:0000256" key="4">
    <source>
        <dbReference type="ARBA" id="ARBA00022692"/>
    </source>
</evidence>
<dbReference type="NCBIfam" id="TIGR00681">
    <property type="entry name" value="kdpC"/>
    <property type="match status" value="1"/>
</dbReference>
<dbReference type="Proteomes" id="UP000434036">
    <property type="component" value="Unassembled WGS sequence"/>
</dbReference>
<name>A0A6N8U3R2_9FIRM</name>
<dbReference type="PANTHER" id="PTHR30042">
    <property type="entry name" value="POTASSIUM-TRANSPORTING ATPASE C CHAIN"/>
    <property type="match status" value="1"/>
</dbReference>
<dbReference type="GO" id="GO:0008556">
    <property type="term" value="F:P-type potassium transmembrane transporter activity"/>
    <property type="evidence" value="ECO:0007669"/>
    <property type="project" value="InterPro"/>
</dbReference>
<organism evidence="12 13">
    <name type="scientific">Copranaerobaculum intestinale</name>
    <dbReference type="NCBI Taxonomy" id="2692629"/>
    <lineage>
        <taxon>Bacteria</taxon>
        <taxon>Bacillati</taxon>
        <taxon>Bacillota</taxon>
        <taxon>Erysipelotrichia</taxon>
        <taxon>Erysipelotrichales</taxon>
        <taxon>Erysipelotrichaceae</taxon>
        <taxon>Copranaerobaculum</taxon>
    </lineage>
</organism>
<dbReference type="EMBL" id="WUUQ01000001">
    <property type="protein sequence ID" value="MXQ72858.1"/>
    <property type="molecule type" value="Genomic_DNA"/>
</dbReference>
<comment type="similarity">
    <text evidence="11">Belongs to the KdpC family.</text>
</comment>
<evidence type="ECO:0000313" key="12">
    <source>
        <dbReference type="EMBL" id="MXQ72858.1"/>
    </source>
</evidence>
<keyword evidence="3 11" id="KW-0633">Potassium transport</keyword>
<keyword evidence="4 11" id="KW-0812">Transmembrane</keyword>
<dbReference type="RefSeq" id="WP_160624334.1">
    <property type="nucleotide sequence ID" value="NZ_WUUQ01000001.1"/>
</dbReference>
<evidence type="ECO:0000256" key="11">
    <source>
        <dbReference type="HAMAP-Rule" id="MF_00276"/>
    </source>
</evidence>
<keyword evidence="1 11" id="KW-0813">Transport</keyword>
<evidence type="ECO:0000256" key="6">
    <source>
        <dbReference type="ARBA" id="ARBA00022840"/>
    </source>
</evidence>
<keyword evidence="2 11" id="KW-1003">Cell membrane</keyword>
<sequence>MKKVWNSLRTALVFAVTMIVLCGFVYPLALTGVSQLLFPKQANGSLIEIGGKVVGSSLIGQDFEDARFFKGRPSAVGYNTYTAEAKKAGTYAGLSSGSYNYAPSNPDLKKRIEKDIQKFLKANPDKERKDIPMDLITASGSGLDPDITPEAALVQVDGIAKASGLSKSELKAIIQRNTTAKMLGSFGEEHVNVLACNLEIAQKIGIIS</sequence>
<evidence type="ECO:0000313" key="13">
    <source>
        <dbReference type="Proteomes" id="UP000434036"/>
    </source>
</evidence>
<dbReference type="PIRSF" id="PIRSF001296">
    <property type="entry name" value="K_ATPase_KdpC"/>
    <property type="match status" value="1"/>
</dbReference>
<keyword evidence="7 11" id="KW-0630">Potassium</keyword>
<dbReference type="NCBIfam" id="NF001454">
    <property type="entry name" value="PRK00315.1"/>
    <property type="match status" value="1"/>
</dbReference>
<protein>
    <recommendedName>
        <fullName evidence="11">Potassium-transporting ATPase KdpC subunit</fullName>
    </recommendedName>
    <alternativeName>
        <fullName evidence="11">ATP phosphohydrolase [potassium-transporting] C chain</fullName>
    </alternativeName>
    <alternativeName>
        <fullName evidence="11">Potassium-binding and translocating subunit C</fullName>
    </alternativeName>
    <alternativeName>
        <fullName evidence="11">Potassium-translocating ATPase C chain</fullName>
    </alternativeName>
</protein>
<evidence type="ECO:0000256" key="9">
    <source>
        <dbReference type="ARBA" id="ARBA00023065"/>
    </source>
</evidence>
<accession>A0A6N8U3R2</accession>
<proteinExistence type="inferred from homology"/>
<reference evidence="12 13" key="1">
    <citation type="submission" date="2019-12" db="EMBL/GenBank/DDBJ databases">
        <authorList>
            <person name="Yang R."/>
        </authorList>
    </citation>
    <scope>NUCLEOTIDE SEQUENCE [LARGE SCALE GENOMIC DNA]</scope>
    <source>
        <strain evidence="12 13">DONG20-135</strain>
    </source>
</reference>
<keyword evidence="9 11" id="KW-0406">Ion transport</keyword>
<dbReference type="PANTHER" id="PTHR30042:SF2">
    <property type="entry name" value="POTASSIUM-TRANSPORTING ATPASE KDPC SUBUNIT"/>
    <property type="match status" value="1"/>
</dbReference>
<comment type="caution">
    <text evidence="12">The sequence shown here is derived from an EMBL/GenBank/DDBJ whole genome shotgun (WGS) entry which is preliminary data.</text>
</comment>
<dbReference type="AlphaFoldDB" id="A0A6N8U3R2"/>
<reference evidence="12 13" key="2">
    <citation type="submission" date="2020-01" db="EMBL/GenBank/DDBJ databases">
        <title>Clostridiaceae sp. nov. isolated from the gut of human by culturomics.</title>
        <authorList>
            <person name="Chang Y."/>
        </authorList>
    </citation>
    <scope>NUCLEOTIDE SEQUENCE [LARGE SCALE GENOMIC DNA]</scope>
    <source>
        <strain evidence="12 13">DONG20-135</strain>
    </source>
</reference>
<evidence type="ECO:0000256" key="7">
    <source>
        <dbReference type="ARBA" id="ARBA00022958"/>
    </source>
</evidence>
<feature type="transmembrane region" description="Helical" evidence="11">
    <location>
        <begin position="12"/>
        <end position="38"/>
    </location>
</feature>
<gene>
    <name evidence="11 12" type="primary">kdpC</name>
    <name evidence="12" type="ORF">GSF08_02715</name>
</gene>
<evidence type="ECO:0000256" key="1">
    <source>
        <dbReference type="ARBA" id="ARBA00022448"/>
    </source>
</evidence>
<evidence type="ECO:0000256" key="2">
    <source>
        <dbReference type="ARBA" id="ARBA00022475"/>
    </source>
</evidence>
<evidence type="ECO:0000256" key="8">
    <source>
        <dbReference type="ARBA" id="ARBA00022989"/>
    </source>
</evidence>
<keyword evidence="13" id="KW-1185">Reference proteome</keyword>
<comment type="subunit">
    <text evidence="11">The system is composed of three essential subunits: KdpA, KdpB and KdpC.</text>
</comment>
<dbReference type="InterPro" id="IPR003820">
    <property type="entry name" value="KdpC"/>
</dbReference>
<keyword evidence="10 11" id="KW-0472">Membrane</keyword>
<comment type="subcellular location">
    <subcellularLocation>
        <location evidence="11">Cell membrane</location>
        <topology evidence="11">Single-pass membrane protein</topology>
    </subcellularLocation>
</comment>
<dbReference type="GO" id="GO:0005524">
    <property type="term" value="F:ATP binding"/>
    <property type="evidence" value="ECO:0007669"/>
    <property type="project" value="UniProtKB-UniRule"/>
</dbReference>
<dbReference type="Pfam" id="PF02669">
    <property type="entry name" value="KdpC"/>
    <property type="match status" value="1"/>
</dbReference>
<evidence type="ECO:0000256" key="3">
    <source>
        <dbReference type="ARBA" id="ARBA00022538"/>
    </source>
</evidence>
<evidence type="ECO:0000256" key="5">
    <source>
        <dbReference type="ARBA" id="ARBA00022741"/>
    </source>
</evidence>
<keyword evidence="5 11" id="KW-0547">Nucleotide-binding</keyword>
<comment type="function">
    <text evidence="11">Part of the high-affinity ATP-driven potassium transport (or Kdp) system, which catalyzes the hydrolysis of ATP coupled with the electrogenic transport of potassium into the cytoplasm. This subunit acts as a catalytic chaperone that increases the ATP-binding affinity of the ATP-hydrolyzing subunit KdpB by the formation of a transient KdpB/KdpC/ATP ternary complex.</text>
</comment>
<keyword evidence="8 11" id="KW-1133">Transmembrane helix</keyword>
<evidence type="ECO:0000256" key="10">
    <source>
        <dbReference type="ARBA" id="ARBA00023136"/>
    </source>
</evidence>
<dbReference type="HAMAP" id="MF_00276">
    <property type="entry name" value="KdpC"/>
    <property type="match status" value="1"/>
</dbReference>
<keyword evidence="6 11" id="KW-0067">ATP-binding</keyword>
<dbReference type="GO" id="GO:0005886">
    <property type="term" value="C:plasma membrane"/>
    <property type="evidence" value="ECO:0007669"/>
    <property type="project" value="UniProtKB-SubCell"/>
</dbReference>